<reference evidence="2 3" key="1">
    <citation type="submission" date="2021-03" db="EMBL/GenBank/DDBJ databases">
        <title>Genome sequencing of Marinobacter sp. LPB0319.</title>
        <authorList>
            <person name="Kim J."/>
        </authorList>
    </citation>
    <scope>NUCLEOTIDE SEQUENCE [LARGE SCALE GENOMIC DNA]</scope>
    <source>
        <strain evidence="2 3">LPB0319</strain>
    </source>
</reference>
<protein>
    <submittedName>
        <fullName evidence="2">Uncharacterized protein</fullName>
    </submittedName>
</protein>
<feature type="region of interest" description="Disordered" evidence="1">
    <location>
        <begin position="26"/>
        <end position="45"/>
    </location>
</feature>
<feature type="compositionally biased region" description="Basic and acidic residues" evidence="1">
    <location>
        <begin position="28"/>
        <end position="45"/>
    </location>
</feature>
<keyword evidence="3" id="KW-1185">Reference proteome</keyword>
<name>A0ABX7MVA1_9GAMM</name>
<organism evidence="2 3">
    <name type="scientific">Marinobacter salinisoli</name>
    <dbReference type="NCBI Taxonomy" id="2769486"/>
    <lineage>
        <taxon>Bacteria</taxon>
        <taxon>Pseudomonadati</taxon>
        <taxon>Pseudomonadota</taxon>
        <taxon>Gammaproteobacteria</taxon>
        <taxon>Pseudomonadales</taxon>
        <taxon>Marinobacteraceae</taxon>
        <taxon>Marinobacter</taxon>
    </lineage>
</organism>
<sequence>MSSEGSLEHLEKEKFSFRKRIQANELEDLQRDEGSIQQEEKKLAG</sequence>
<dbReference type="RefSeq" id="WP_206645438.1">
    <property type="nucleotide sequence ID" value="NZ_CP071247.1"/>
</dbReference>
<gene>
    <name evidence="2" type="ORF">LPB19_07490</name>
</gene>
<dbReference type="Proteomes" id="UP000663555">
    <property type="component" value="Chromosome"/>
</dbReference>
<evidence type="ECO:0000256" key="1">
    <source>
        <dbReference type="SAM" id="MobiDB-lite"/>
    </source>
</evidence>
<accession>A0ABX7MVA1</accession>
<evidence type="ECO:0000313" key="3">
    <source>
        <dbReference type="Proteomes" id="UP000663555"/>
    </source>
</evidence>
<proteinExistence type="predicted"/>
<evidence type="ECO:0000313" key="2">
    <source>
        <dbReference type="EMBL" id="QSP96211.1"/>
    </source>
</evidence>
<dbReference type="EMBL" id="CP071247">
    <property type="protein sequence ID" value="QSP96211.1"/>
    <property type="molecule type" value="Genomic_DNA"/>
</dbReference>